<dbReference type="AlphaFoldDB" id="A0A829YKF9"/>
<comment type="caution">
    <text evidence="2">The sequence shown here is derived from an EMBL/GenBank/DDBJ whole genome shotgun (WGS) entry which is preliminary data.</text>
</comment>
<dbReference type="RefSeq" id="WP_161815466.1">
    <property type="nucleotide sequence ID" value="NZ_BLJN01000007.1"/>
</dbReference>
<reference evidence="3" key="1">
    <citation type="submission" date="2020-01" db="EMBL/GenBank/DDBJ databases">
        <title>'Steroidobacter agaridevorans' sp. nov., agar-degrading bacteria isolated from rhizosphere soils.</title>
        <authorList>
            <person name="Ikenaga M."/>
            <person name="Kataoka M."/>
            <person name="Murouchi A."/>
            <person name="Katsuragi S."/>
            <person name="Sakai M."/>
        </authorList>
    </citation>
    <scope>NUCLEOTIDE SEQUENCE [LARGE SCALE GENOMIC DNA]</scope>
    <source>
        <strain evidence="3">YU21-B</strain>
    </source>
</reference>
<protein>
    <submittedName>
        <fullName evidence="2">Extensin</fullName>
    </submittedName>
</protein>
<proteinExistence type="predicted"/>
<evidence type="ECO:0000259" key="1">
    <source>
        <dbReference type="Pfam" id="PF06904"/>
    </source>
</evidence>
<feature type="domain" description="Extensin-like C-terminal" evidence="1">
    <location>
        <begin position="61"/>
        <end position="232"/>
    </location>
</feature>
<evidence type="ECO:0000313" key="2">
    <source>
        <dbReference type="EMBL" id="GFE83847.1"/>
    </source>
</evidence>
<name>A0A829YKF9_9GAMM</name>
<accession>A0A829YKF9</accession>
<dbReference type="Pfam" id="PF06904">
    <property type="entry name" value="Extensin-like_C"/>
    <property type="match status" value="1"/>
</dbReference>
<evidence type="ECO:0000313" key="3">
    <source>
        <dbReference type="Proteomes" id="UP000445000"/>
    </source>
</evidence>
<dbReference type="Proteomes" id="UP000445000">
    <property type="component" value="Unassembled WGS sequence"/>
</dbReference>
<keyword evidence="3" id="KW-1185">Reference proteome</keyword>
<dbReference type="EMBL" id="BLJN01000007">
    <property type="protein sequence ID" value="GFE83847.1"/>
    <property type="molecule type" value="Genomic_DNA"/>
</dbReference>
<sequence>MRLLISLAVLALIVAGALYGVRSGAIDVPPDWNPWAQLDVNAEPNFLTRHKLNRLSKSSEQCQQVLATTGIEYERLDNRVTGPACGFFNAVRVDRTSSRVSKPFSLSCRAAVSLALWERHVLVPAAQKHFGQNVATLEHFGSYSCRNVYGRANATRSQHATAEALDVAGFVLEDGRRIRVLKDWEEGGEKGAFLREVRTGACRFFDGVLSPDYNAAHRDHFHFDRGPYRACR</sequence>
<gene>
    <name evidence="2" type="ORF">GCM10011487_58470</name>
</gene>
<dbReference type="InterPro" id="IPR009683">
    <property type="entry name" value="Extensin-like_C"/>
</dbReference>
<organism evidence="2 3">
    <name type="scientific">Steroidobacter agaridevorans</name>
    <dbReference type="NCBI Taxonomy" id="2695856"/>
    <lineage>
        <taxon>Bacteria</taxon>
        <taxon>Pseudomonadati</taxon>
        <taxon>Pseudomonadota</taxon>
        <taxon>Gammaproteobacteria</taxon>
        <taxon>Steroidobacterales</taxon>
        <taxon>Steroidobacteraceae</taxon>
        <taxon>Steroidobacter</taxon>
    </lineage>
</organism>